<keyword evidence="4 10" id="KW-0812">Transmembrane</keyword>
<dbReference type="Pfam" id="PF00664">
    <property type="entry name" value="ABC_membrane"/>
    <property type="match status" value="1"/>
</dbReference>
<dbReference type="InterPro" id="IPR036640">
    <property type="entry name" value="ABC1_TM_sf"/>
</dbReference>
<evidence type="ECO:0000256" key="5">
    <source>
        <dbReference type="ARBA" id="ARBA00022741"/>
    </source>
</evidence>
<reference evidence="13" key="1">
    <citation type="submission" date="2021-01" db="EMBL/GenBank/DDBJ databases">
        <title>Whole genome shotgun sequence of Rhizocola hellebori NBRC 109834.</title>
        <authorList>
            <person name="Komaki H."/>
            <person name="Tamura T."/>
        </authorList>
    </citation>
    <scope>NUCLEOTIDE SEQUENCE</scope>
    <source>
        <strain evidence="13">NBRC 109834</strain>
    </source>
</reference>
<dbReference type="EMBL" id="BONY01000024">
    <property type="protein sequence ID" value="GIH06166.1"/>
    <property type="molecule type" value="Genomic_DNA"/>
</dbReference>
<keyword evidence="14" id="KW-1185">Reference proteome</keyword>
<dbReference type="PANTHER" id="PTHR43394">
    <property type="entry name" value="ATP-DEPENDENT PERMEASE MDL1, MITOCHONDRIAL"/>
    <property type="match status" value="1"/>
</dbReference>
<keyword evidence="2" id="KW-0813">Transport</keyword>
<evidence type="ECO:0000256" key="10">
    <source>
        <dbReference type="SAM" id="Phobius"/>
    </source>
</evidence>
<evidence type="ECO:0000256" key="1">
    <source>
        <dbReference type="ARBA" id="ARBA00004651"/>
    </source>
</evidence>
<dbReference type="AlphaFoldDB" id="A0A8J3Q929"/>
<evidence type="ECO:0000313" key="13">
    <source>
        <dbReference type="EMBL" id="GIH06166.1"/>
    </source>
</evidence>
<evidence type="ECO:0000256" key="4">
    <source>
        <dbReference type="ARBA" id="ARBA00022692"/>
    </source>
</evidence>
<dbReference type="InterPro" id="IPR039421">
    <property type="entry name" value="Type_1_exporter"/>
</dbReference>
<feature type="domain" description="ABC transporter" evidence="11">
    <location>
        <begin position="335"/>
        <end position="569"/>
    </location>
</feature>
<dbReference type="PROSITE" id="PS50893">
    <property type="entry name" value="ABC_TRANSPORTER_2"/>
    <property type="match status" value="1"/>
</dbReference>
<dbReference type="SUPFAM" id="SSF52540">
    <property type="entry name" value="P-loop containing nucleoside triphosphate hydrolases"/>
    <property type="match status" value="1"/>
</dbReference>
<feature type="transmembrane region" description="Helical" evidence="10">
    <location>
        <begin position="55"/>
        <end position="77"/>
    </location>
</feature>
<dbReference type="Gene3D" id="3.40.50.300">
    <property type="entry name" value="P-loop containing nucleotide triphosphate hydrolases"/>
    <property type="match status" value="1"/>
</dbReference>
<dbReference type="GO" id="GO:0005524">
    <property type="term" value="F:ATP binding"/>
    <property type="evidence" value="ECO:0007669"/>
    <property type="project" value="UniProtKB-KW"/>
</dbReference>
<comment type="subcellular location">
    <subcellularLocation>
        <location evidence="1">Cell membrane</location>
        <topology evidence="1">Multi-pass membrane protein</topology>
    </subcellularLocation>
</comment>
<comment type="caution">
    <text evidence="13">The sequence shown here is derived from an EMBL/GenBank/DDBJ whole genome shotgun (WGS) entry which is preliminary data.</text>
</comment>
<feature type="domain" description="ABC transmembrane type-1" evidence="12">
    <location>
        <begin position="19"/>
        <end position="301"/>
    </location>
</feature>
<keyword evidence="3" id="KW-1003">Cell membrane</keyword>
<feature type="transmembrane region" description="Helical" evidence="10">
    <location>
        <begin position="238"/>
        <end position="264"/>
    </location>
</feature>
<dbReference type="InterPro" id="IPR003439">
    <property type="entry name" value="ABC_transporter-like_ATP-bd"/>
</dbReference>
<dbReference type="GO" id="GO:0015421">
    <property type="term" value="F:ABC-type oligopeptide transporter activity"/>
    <property type="evidence" value="ECO:0007669"/>
    <property type="project" value="TreeGrafter"/>
</dbReference>
<proteinExistence type="inferred from homology"/>
<keyword evidence="5" id="KW-0547">Nucleotide-binding</keyword>
<feature type="transmembrane region" description="Helical" evidence="10">
    <location>
        <begin position="160"/>
        <end position="185"/>
    </location>
</feature>
<keyword evidence="8 10" id="KW-0472">Membrane</keyword>
<accession>A0A8J3Q929</accession>
<keyword evidence="7 10" id="KW-1133">Transmembrane helix</keyword>
<dbReference type="GO" id="GO:0005886">
    <property type="term" value="C:plasma membrane"/>
    <property type="evidence" value="ECO:0007669"/>
    <property type="project" value="UniProtKB-SubCell"/>
</dbReference>
<evidence type="ECO:0000256" key="8">
    <source>
        <dbReference type="ARBA" id="ARBA00023136"/>
    </source>
</evidence>
<dbReference type="SMART" id="SM00382">
    <property type="entry name" value="AAA"/>
    <property type="match status" value="1"/>
</dbReference>
<dbReference type="Gene3D" id="1.20.1560.10">
    <property type="entry name" value="ABC transporter type 1, transmembrane domain"/>
    <property type="match status" value="1"/>
</dbReference>
<dbReference type="GO" id="GO:0016887">
    <property type="term" value="F:ATP hydrolysis activity"/>
    <property type="evidence" value="ECO:0007669"/>
    <property type="project" value="InterPro"/>
</dbReference>
<dbReference type="Pfam" id="PF00005">
    <property type="entry name" value="ABC_tran"/>
    <property type="match status" value="1"/>
</dbReference>
<organism evidence="13 14">
    <name type="scientific">Rhizocola hellebori</name>
    <dbReference type="NCBI Taxonomy" id="1392758"/>
    <lineage>
        <taxon>Bacteria</taxon>
        <taxon>Bacillati</taxon>
        <taxon>Actinomycetota</taxon>
        <taxon>Actinomycetes</taxon>
        <taxon>Micromonosporales</taxon>
        <taxon>Micromonosporaceae</taxon>
        <taxon>Rhizocola</taxon>
    </lineage>
</organism>
<evidence type="ECO:0000259" key="12">
    <source>
        <dbReference type="PROSITE" id="PS50929"/>
    </source>
</evidence>
<dbReference type="CDD" id="cd07346">
    <property type="entry name" value="ABC_6TM_exporters"/>
    <property type="match status" value="1"/>
</dbReference>
<dbReference type="Proteomes" id="UP000612899">
    <property type="component" value="Unassembled WGS sequence"/>
</dbReference>
<name>A0A8J3Q929_9ACTN</name>
<dbReference type="InterPro" id="IPR003593">
    <property type="entry name" value="AAA+_ATPase"/>
</dbReference>
<evidence type="ECO:0000256" key="9">
    <source>
        <dbReference type="ARBA" id="ARBA00061644"/>
    </source>
</evidence>
<dbReference type="InterPro" id="IPR027417">
    <property type="entry name" value="P-loop_NTPase"/>
</dbReference>
<protein>
    <submittedName>
        <fullName evidence="13">Multidrug ABC transporter ATP-binding protein</fullName>
    </submittedName>
</protein>
<keyword evidence="6 13" id="KW-0067">ATP-binding</keyword>
<feature type="transmembrane region" description="Helical" evidence="10">
    <location>
        <begin position="135"/>
        <end position="154"/>
    </location>
</feature>
<evidence type="ECO:0000256" key="3">
    <source>
        <dbReference type="ARBA" id="ARBA00022475"/>
    </source>
</evidence>
<sequence length="588" mass="61897">MRRGLALSPELYRGLATTLILATLMTASRVAAPVAIQNGIDHGLRAPGGPDLGVVMDVAVIAAVVLLIGTVTGYLMVYRLYKVSETALAAVRIRVFRHVHDLSMLHVQTEQRGALVSRATGDVDQITTFLQWNGVVLLICTGQVLVTVVVMAIYSWQLTLVVLAVFVPVVMVIRACMARLATLYVTVRQRAAAMLGAVSESVVGAEVVRAYDMSERTAERLDRAVDEFRVTSERAARLTVGAFSSGELAAGVALAATVVVGVLLGVGNGLSIGELTAFLFLVTLFVQPAQVAAEMLNAMQSAVAGWRRVLDVLEISPDVADPVAGVDLPPGPLAARLAGVGFAYPGGPPVLSDVDLDIAARARLAVVGETGAGKTTIAKLLTRLMDPTSGQVLLGGVPLTAVSFACLRRRVAVVTQDGFLFDGTVAENVRFGQMELTDDRVAEVFAELGLADWLARLPSGLDTPVGERGEELSVGERQLVALARAHAAAPDLLVLDEATSSVDPQTEQRLARAMDAVSRGRTTIAIAHRLATAVSADEVVVVDAGRIVQRGRHRDLVTDPGSVYGRLYASWLSPAADGDASRLSPAAG</sequence>
<gene>
    <name evidence="13" type="ORF">Rhe02_42330</name>
</gene>
<dbReference type="InterPro" id="IPR011527">
    <property type="entry name" value="ABC1_TM_dom"/>
</dbReference>
<evidence type="ECO:0000313" key="14">
    <source>
        <dbReference type="Proteomes" id="UP000612899"/>
    </source>
</evidence>
<comment type="similarity">
    <text evidence="9">Belongs to the ABC transporter superfamily. Lipid exporter (TC 3.A.1.106) family.</text>
</comment>
<evidence type="ECO:0000256" key="2">
    <source>
        <dbReference type="ARBA" id="ARBA00022448"/>
    </source>
</evidence>
<dbReference type="SUPFAM" id="SSF90123">
    <property type="entry name" value="ABC transporter transmembrane region"/>
    <property type="match status" value="1"/>
</dbReference>
<dbReference type="FunFam" id="3.40.50.300:FF:000299">
    <property type="entry name" value="ABC transporter ATP-binding protein/permease"/>
    <property type="match status" value="1"/>
</dbReference>
<dbReference type="PROSITE" id="PS50929">
    <property type="entry name" value="ABC_TM1F"/>
    <property type="match status" value="1"/>
</dbReference>
<evidence type="ECO:0000259" key="11">
    <source>
        <dbReference type="PROSITE" id="PS50893"/>
    </source>
</evidence>
<evidence type="ECO:0000256" key="6">
    <source>
        <dbReference type="ARBA" id="ARBA00022840"/>
    </source>
</evidence>
<evidence type="ECO:0000256" key="7">
    <source>
        <dbReference type="ARBA" id="ARBA00022989"/>
    </source>
</evidence>
<dbReference type="PANTHER" id="PTHR43394:SF1">
    <property type="entry name" value="ATP-BINDING CASSETTE SUB-FAMILY B MEMBER 10, MITOCHONDRIAL"/>
    <property type="match status" value="1"/>
</dbReference>